<dbReference type="GO" id="GO:0005886">
    <property type="term" value="C:plasma membrane"/>
    <property type="evidence" value="ECO:0007669"/>
    <property type="project" value="UniProtKB-SubCell"/>
</dbReference>
<dbReference type="SUPFAM" id="SSF56436">
    <property type="entry name" value="C-type lectin-like"/>
    <property type="match status" value="1"/>
</dbReference>
<feature type="domain" description="Fibronectin type-III" evidence="19">
    <location>
        <begin position="1097"/>
        <end position="1195"/>
    </location>
</feature>
<dbReference type="SMART" id="SM00409">
    <property type="entry name" value="IG"/>
    <property type="match status" value="5"/>
</dbReference>
<dbReference type="InterPro" id="IPR016187">
    <property type="entry name" value="CTDL_fold"/>
</dbReference>
<evidence type="ECO:0000256" key="15">
    <source>
        <dbReference type="SAM" id="MobiDB-lite"/>
    </source>
</evidence>
<keyword evidence="8" id="KW-0965">Cell junction</keyword>
<dbReference type="InterPro" id="IPR013783">
    <property type="entry name" value="Ig-like_fold"/>
</dbReference>
<dbReference type="FunFam" id="2.60.40.10:FF:000047">
    <property type="entry name" value="Contactin 1"/>
    <property type="match status" value="1"/>
</dbReference>
<dbReference type="GO" id="GO:0098552">
    <property type="term" value="C:side of membrane"/>
    <property type="evidence" value="ECO:0007669"/>
    <property type="project" value="UniProtKB-KW"/>
</dbReference>
<feature type="domain" description="Ig-like" evidence="18">
    <location>
        <begin position="194"/>
        <end position="295"/>
    </location>
</feature>
<evidence type="ECO:0000256" key="6">
    <source>
        <dbReference type="ARBA" id="ARBA00022737"/>
    </source>
</evidence>
<feature type="domain" description="Ig-like" evidence="18">
    <location>
        <begin position="408"/>
        <end position="488"/>
    </location>
</feature>
<evidence type="ECO:0000256" key="7">
    <source>
        <dbReference type="ARBA" id="ARBA00022889"/>
    </source>
</evidence>
<dbReference type="GO" id="GO:0030424">
    <property type="term" value="C:axon"/>
    <property type="evidence" value="ECO:0007669"/>
    <property type="project" value="TreeGrafter"/>
</dbReference>
<evidence type="ECO:0000259" key="17">
    <source>
        <dbReference type="PROSITE" id="PS50041"/>
    </source>
</evidence>
<evidence type="ECO:0000256" key="3">
    <source>
        <dbReference type="ARBA" id="ARBA00022475"/>
    </source>
</evidence>
<evidence type="ECO:0000259" key="18">
    <source>
        <dbReference type="PROSITE" id="PS50835"/>
    </source>
</evidence>
<dbReference type="CDD" id="cd00037">
    <property type="entry name" value="CLECT"/>
    <property type="match status" value="1"/>
</dbReference>
<dbReference type="FunFam" id="2.60.40.10:FF:000035">
    <property type="entry name" value="Contactin 1"/>
    <property type="match status" value="1"/>
</dbReference>
<dbReference type="FunFam" id="2.60.40.10:FF:001529">
    <property type="entry name" value="Cell adhesion molecule"/>
    <property type="match status" value="1"/>
</dbReference>
<feature type="domain" description="Fibronectin type-III" evidence="19">
    <location>
        <begin position="782"/>
        <end position="885"/>
    </location>
</feature>
<dbReference type="PROSITE" id="PS50853">
    <property type="entry name" value="FN3"/>
    <property type="match status" value="4"/>
</dbReference>
<dbReference type="GO" id="GO:0060857">
    <property type="term" value="P:establishment of glial blood-brain barrier"/>
    <property type="evidence" value="ECO:0007669"/>
    <property type="project" value="UniProtKB-ARBA"/>
</dbReference>
<gene>
    <name evidence="21" type="primary">LOC107267430</name>
</gene>
<dbReference type="GO" id="GO:0098609">
    <property type="term" value="P:cell-cell adhesion"/>
    <property type="evidence" value="ECO:0007669"/>
    <property type="project" value="TreeGrafter"/>
</dbReference>
<dbReference type="InterPro" id="IPR036179">
    <property type="entry name" value="Ig-like_dom_sf"/>
</dbReference>
<evidence type="ECO:0000256" key="9">
    <source>
        <dbReference type="ARBA" id="ARBA00023136"/>
    </source>
</evidence>
<dbReference type="SUPFAM" id="SSF48726">
    <property type="entry name" value="Immunoglobulin"/>
    <property type="match status" value="6"/>
</dbReference>
<dbReference type="PROSITE" id="PS50041">
    <property type="entry name" value="C_TYPE_LECTIN_2"/>
    <property type="match status" value="1"/>
</dbReference>
<keyword evidence="4" id="KW-0336">GPI-anchor</keyword>
<dbReference type="InterPro" id="IPR001304">
    <property type="entry name" value="C-type_lectin-like"/>
</dbReference>
<organism evidence="20 21">
    <name type="scientific">Cephus cinctus</name>
    <name type="common">Wheat stem sawfly</name>
    <dbReference type="NCBI Taxonomy" id="211228"/>
    <lineage>
        <taxon>Eukaryota</taxon>
        <taxon>Metazoa</taxon>
        <taxon>Ecdysozoa</taxon>
        <taxon>Arthropoda</taxon>
        <taxon>Hexapoda</taxon>
        <taxon>Insecta</taxon>
        <taxon>Pterygota</taxon>
        <taxon>Neoptera</taxon>
        <taxon>Endopterygota</taxon>
        <taxon>Hymenoptera</taxon>
        <taxon>Cephoidea</taxon>
        <taxon>Cephidae</taxon>
        <taxon>Cephus</taxon>
    </lineage>
</organism>
<dbReference type="SMART" id="SM00034">
    <property type="entry name" value="CLECT"/>
    <property type="match status" value="1"/>
</dbReference>
<dbReference type="Proteomes" id="UP000694920">
    <property type="component" value="Unplaced"/>
</dbReference>
<keyword evidence="6" id="KW-0677">Repeat</keyword>
<dbReference type="GO" id="GO:0019991">
    <property type="term" value="P:septate junction assembly"/>
    <property type="evidence" value="ECO:0007669"/>
    <property type="project" value="UniProtKB-ARBA"/>
</dbReference>
<dbReference type="PANTHER" id="PTHR44170:SF6">
    <property type="entry name" value="CONTACTIN"/>
    <property type="match status" value="1"/>
</dbReference>
<feature type="domain" description="Ig-like" evidence="18">
    <location>
        <begin position="493"/>
        <end position="580"/>
    </location>
</feature>
<dbReference type="GO" id="GO:0007411">
    <property type="term" value="P:axon guidance"/>
    <property type="evidence" value="ECO:0007669"/>
    <property type="project" value="TreeGrafter"/>
</dbReference>
<feature type="signal peptide" evidence="16">
    <location>
        <begin position="1"/>
        <end position="20"/>
    </location>
</feature>
<evidence type="ECO:0000259" key="19">
    <source>
        <dbReference type="PROSITE" id="PS50853"/>
    </source>
</evidence>
<keyword evidence="9" id="KW-0472">Membrane</keyword>
<protein>
    <submittedName>
        <fullName evidence="21">Contactin</fullName>
    </submittedName>
</protein>
<keyword evidence="12" id="KW-0449">Lipoprotein</keyword>
<feature type="domain" description="Ig-like" evidence="18">
    <location>
        <begin position="683"/>
        <end position="775"/>
    </location>
</feature>
<name>A0AAJ7FJD4_CEPCN</name>
<evidence type="ECO:0000256" key="10">
    <source>
        <dbReference type="ARBA" id="ARBA00023157"/>
    </source>
</evidence>
<dbReference type="AlphaFoldDB" id="A0AAJ7FJD4"/>
<dbReference type="SMART" id="SM00408">
    <property type="entry name" value="IGc2"/>
    <property type="match status" value="5"/>
</dbReference>
<dbReference type="SMART" id="SM00060">
    <property type="entry name" value="FN3"/>
    <property type="match status" value="4"/>
</dbReference>
<feature type="domain" description="Ig-like" evidence="18">
    <location>
        <begin position="591"/>
        <end position="678"/>
    </location>
</feature>
<evidence type="ECO:0000256" key="2">
    <source>
        <dbReference type="ARBA" id="ARBA00009812"/>
    </source>
</evidence>
<keyword evidence="5 16" id="KW-0732">Signal</keyword>
<keyword evidence="13" id="KW-0393">Immunoglobulin domain</keyword>
<evidence type="ECO:0000256" key="12">
    <source>
        <dbReference type="ARBA" id="ARBA00023288"/>
    </source>
</evidence>
<feature type="region of interest" description="Disordered" evidence="15">
    <location>
        <begin position="875"/>
        <end position="900"/>
    </location>
</feature>
<feature type="domain" description="Ig-like" evidence="18">
    <location>
        <begin position="308"/>
        <end position="389"/>
    </location>
</feature>
<dbReference type="InterPro" id="IPR007110">
    <property type="entry name" value="Ig-like_dom"/>
</dbReference>
<sequence>MARLPRLLGYLLALISISYAQNVYYGEMKYQCPQYWIRFQESCYRFIKSPIRERDDARRNCQAYQSDLVSINSPEEHGFLLYQLLWQDPQHRKWYTSARSQSGYWSNEADGSQLNNMENAFLPEPNDGVLGRDYLAYSFSNSLKRWGLERVTGNEKLLYICEAPITILHNLAEDDRTYQYGIEIDNPLRIPRGPYFINQPKSKVFDVSKRRINNDVALSCLAGGYPTPTYEWFKENYVKDRLVAVRIDPLSDSRYTLSGGTLIIHKPEQGSDHGSYHCKASNEFGTIISESVELSFGYIMEFNLKRSAESGDQNWGKAVYCDPPKHFPGVKYYWTRDYFPNFVEEDKRVFVSYDGALYFSALETIDRGNYSCNVQNVASDTGRNGPFFSLHVNAHSSFQQLKFPNNFPKAFPDAPVAGEEVRLECIAFGYPVPSYNWTRKGAALPRSAITMNYNRVLIIPRVQVEDQGEYVCRVNNDRVSIENSVGLTIQAAPNFTIPLIDKHMDNKGELTWTCEAFGIPDVSYSWFRNGEVLDMFTLPPEDRDRYFIQDNVLTIRNLDPERDQAMYQCRASNQLKAKYSSGQLRVLSLKPSFKKRPMESETYAAEGGNVTIACNPEAAPKPKFVWKKDGNVIGDGGRRKILDTGSLIISPVSRDDEGTYVCTASNQYGNDETRGRLIVLRGPRFIQTLRPNVVTAIMYNQTLRCQAESDEMLDVAYIWTHNGMRIRDRDLRNNPRIKIDAGVLDIINATFAEAGEYECIIKSAVGRISSRTFVTVEGPPGPPGGVQVVNVVKTSATLRWTDGYHNGRPITMYNIGARTNWNHTWFNITENITAIPIDRYNGRKEATIENVLNPYTTYEFRVSAFNELGFGSPSLPSPQYSTPSDKPSKAPSNIGGGGGKSGDLTVVWDPLKPSEQNGPGIYYKVFWRRKRHETEFQSAELKEYGNVGKYVVQIQDRYYYTEYEVRVQAVNDIGYGPISDTVTIFSAENKPQVIPRRVYVDSFNSTSLNVSWTPVSESRETVRGKLIGYRIKYWKESNNETSAVYYLSRTTRPWSLVVGLHPDTYYRVKVMAYNSAGEGPESDHVRQRTYRKAPQKPPLSVNVYGINPSTVRVIWRYVQPSLEEEPLLGYKIRVWEVDQDMSTANDTIIPGGSKLQADITNLSPGKAYHLRVLAFSNGGDGRMSSPAHTFQMGDIDAYRSSSSKKILDAGLGISLIILLRLLSYS</sequence>
<evidence type="ECO:0000256" key="11">
    <source>
        <dbReference type="ARBA" id="ARBA00023180"/>
    </source>
</evidence>
<feature type="chain" id="PRO_5042588770" evidence="16">
    <location>
        <begin position="21"/>
        <end position="1225"/>
    </location>
</feature>
<dbReference type="GO" id="GO:0005918">
    <property type="term" value="C:septate junction"/>
    <property type="evidence" value="ECO:0007669"/>
    <property type="project" value="UniProtKB-SubCell"/>
</dbReference>
<dbReference type="InterPro" id="IPR003599">
    <property type="entry name" value="Ig_sub"/>
</dbReference>
<dbReference type="PROSITE" id="PS50835">
    <property type="entry name" value="IG_LIKE"/>
    <property type="match status" value="6"/>
</dbReference>
<reference evidence="21" key="1">
    <citation type="submission" date="2025-08" db="UniProtKB">
        <authorList>
            <consortium name="RefSeq"/>
        </authorList>
    </citation>
    <scope>IDENTIFICATION</scope>
</reference>
<keyword evidence="3" id="KW-1003">Cell membrane</keyword>
<evidence type="ECO:0000256" key="4">
    <source>
        <dbReference type="ARBA" id="ARBA00022622"/>
    </source>
</evidence>
<dbReference type="SUPFAM" id="SSF49265">
    <property type="entry name" value="Fibronectin type III"/>
    <property type="match status" value="2"/>
</dbReference>
<comment type="subcellular location">
    <subcellularLocation>
        <location evidence="14">Cell junction</location>
        <location evidence="14">Septate junction</location>
    </subcellularLocation>
    <subcellularLocation>
        <location evidence="1">Cell membrane</location>
        <topology evidence="1">Lipid-anchor</topology>
        <topology evidence="1">GPI-anchor</topology>
    </subcellularLocation>
</comment>
<dbReference type="GO" id="GO:0021682">
    <property type="term" value="P:nerve maturation"/>
    <property type="evidence" value="ECO:0007669"/>
    <property type="project" value="UniProtKB-ARBA"/>
</dbReference>
<dbReference type="FunFam" id="2.60.40.10:FF:000004">
    <property type="entry name" value="DCC isoform 1"/>
    <property type="match status" value="1"/>
</dbReference>
<dbReference type="Pfam" id="PF00041">
    <property type="entry name" value="fn3"/>
    <property type="match status" value="4"/>
</dbReference>
<feature type="domain" description="C-type lectin" evidence="17">
    <location>
        <begin position="39"/>
        <end position="146"/>
    </location>
</feature>
<dbReference type="GeneID" id="107267430"/>
<dbReference type="CDD" id="cd00063">
    <property type="entry name" value="FN3"/>
    <property type="match status" value="4"/>
</dbReference>
<feature type="domain" description="Fibronectin type-III" evidence="19">
    <location>
        <begin position="890"/>
        <end position="989"/>
    </location>
</feature>
<keyword evidence="7" id="KW-0130">Cell adhesion</keyword>
<dbReference type="InterPro" id="IPR003961">
    <property type="entry name" value="FN3_dom"/>
</dbReference>
<dbReference type="Pfam" id="PF00059">
    <property type="entry name" value="Lectin_C"/>
    <property type="match status" value="1"/>
</dbReference>
<keyword evidence="20" id="KW-1185">Reference proteome</keyword>
<evidence type="ECO:0000313" key="21">
    <source>
        <dbReference type="RefSeq" id="XP_015594638.1"/>
    </source>
</evidence>
<feature type="domain" description="Fibronectin type-III" evidence="19">
    <location>
        <begin position="994"/>
        <end position="1092"/>
    </location>
</feature>
<keyword evidence="10" id="KW-1015">Disulfide bond</keyword>
<dbReference type="GO" id="GO:0061343">
    <property type="term" value="P:cell adhesion involved in heart morphogenesis"/>
    <property type="evidence" value="ECO:0007669"/>
    <property type="project" value="UniProtKB-ARBA"/>
</dbReference>
<evidence type="ECO:0000256" key="5">
    <source>
        <dbReference type="ARBA" id="ARBA00022729"/>
    </source>
</evidence>
<dbReference type="RefSeq" id="XP_015594638.1">
    <property type="nucleotide sequence ID" value="XM_015739152.2"/>
</dbReference>
<dbReference type="PANTHER" id="PTHR44170">
    <property type="entry name" value="PROTEIN SIDEKICK"/>
    <property type="match status" value="1"/>
</dbReference>
<dbReference type="InterPro" id="IPR003598">
    <property type="entry name" value="Ig_sub2"/>
</dbReference>
<dbReference type="KEGG" id="ccin:107267430"/>
<dbReference type="InterPro" id="IPR036116">
    <property type="entry name" value="FN3_sf"/>
</dbReference>
<evidence type="ECO:0000313" key="20">
    <source>
        <dbReference type="Proteomes" id="UP000694920"/>
    </source>
</evidence>
<evidence type="ECO:0000256" key="8">
    <source>
        <dbReference type="ARBA" id="ARBA00022949"/>
    </source>
</evidence>
<keyword evidence="11" id="KW-0325">Glycoprotein</keyword>
<evidence type="ECO:0000256" key="16">
    <source>
        <dbReference type="SAM" id="SignalP"/>
    </source>
</evidence>
<evidence type="ECO:0000256" key="13">
    <source>
        <dbReference type="ARBA" id="ARBA00023319"/>
    </source>
</evidence>
<comment type="similarity">
    <text evidence="2">Belongs to the immunoglobulin superfamily. Contactin family.</text>
</comment>
<evidence type="ECO:0000256" key="1">
    <source>
        <dbReference type="ARBA" id="ARBA00004609"/>
    </source>
</evidence>
<evidence type="ECO:0000256" key="14">
    <source>
        <dbReference type="ARBA" id="ARBA00060461"/>
    </source>
</evidence>
<dbReference type="FunFam" id="2.60.40.10:FF:000005">
    <property type="entry name" value="Neuronal cell adhesion molecule"/>
    <property type="match status" value="1"/>
</dbReference>
<proteinExistence type="inferred from homology"/>
<dbReference type="FunFam" id="2.60.40.10:FF:000064">
    <property type="entry name" value="Contactin 1"/>
    <property type="match status" value="1"/>
</dbReference>
<dbReference type="Gene3D" id="2.60.40.10">
    <property type="entry name" value="Immunoglobulins"/>
    <property type="match status" value="10"/>
</dbReference>
<dbReference type="Gene3D" id="3.10.100.10">
    <property type="entry name" value="Mannose-Binding Protein A, subunit A"/>
    <property type="match status" value="1"/>
</dbReference>
<dbReference type="GO" id="GO:0008366">
    <property type="term" value="P:axon ensheathment"/>
    <property type="evidence" value="ECO:0007669"/>
    <property type="project" value="UniProtKB-ARBA"/>
</dbReference>
<accession>A0AAJ7FJD4</accession>
<dbReference type="InterPro" id="IPR016186">
    <property type="entry name" value="C-type_lectin-like/link_sf"/>
</dbReference>
<dbReference type="Pfam" id="PF13927">
    <property type="entry name" value="Ig_3"/>
    <property type="match status" value="4"/>
</dbReference>